<evidence type="ECO:0000313" key="4">
    <source>
        <dbReference type="Proteomes" id="UP000886653"/>
    </source>
</evidence>
<feature type="compositionally biased region" description="Low complexity" evidence="2">
    <location>
        <begin position="11"/>
        <end position="25"/>
    </location>
</feature>
<sequence length="727" mass="82618">MTVQSNPPSPILIYSSSSSISTSTTKTKKRARFVDENEDDRRDQIHKIHIRSDIEPPPKKTRVAEDAFEHLDASDNDLLCKGMYQTFIDTAFMERSNGQFDRYEQFLEQFQQLLSPSNSTQHSVPSTPSISRIQRWLTTLTSVVSKLDRTHSCLVNKVLSLPWMVMDDQFVAVYSRFVNGLVSARSEWIHLVVEKIVKGMHYRSVPLEVRSSILPTEVTRRLIYQRLHSLLRSILRLVPTLPSILWPILESNYPNKRENRDVHICYTTNLLKITTYCDELMEQIMKLAIDRCVKLDVEIQVEVEDWEDEDGRLESEIFGKSVNDAFDKSWADEEPEVEDGDFDDGEDGLDLDDFSSDDGQLSSDDGSQLVKAPSPESIRRVKELAAKLDGILRCIFDHLQLMSYGNSLKQPPPSSLDPSHETEESLNITSCIGATPDAQLQADRELFFELLLSTFESSILRTHRTRHTQFIIFWYASVHPTFADSLLATLVECALYAHDDSTYPIVTRVASLGYIASLISRARYIDKQTTRHVVSLLCARLEAGLVGEGNGSSYALWYSIAQAVFYIFCFRWKDLLVGEDEEVEEEDGFGTGKHVGRWLGGLKVLERVVSSHLNPLKACASTVVAQFAKVAHQTDFIYCYNILRANDRFTPGTKLPFPPPSNVQKLPPVTADPTVRQVLSESRMDSFFPFDPCRLPLTLPYLDPIYRVWEGTPGDIEENDEDEDDES</sequence>
<organism evidence="3 4">
    <name type="scientific">Cronartium quercuum f. sp. fusiforme G11</name>
    <dbReference type="NCBI Taxonomy" id="708437"/>
    <lineage>
        <taxon>Eukaryota</taxon>
        <taxon>Fungi</taxon>
        <taxon>Dikarya</taxon>
        <taxon>Basidiomycota</taxon>
        <taxon>Pucciniomycotina</taxon>
        <taxon>Pucciniomycetes</taxon>
        <taxon>Pucciniales</taxon>
        <taxon>Coleosporiaceae</taxon>
        <taxon>Cronartium</taxon>
    </lineage>
</organism>
<dbReference type="Pfam" id="PF05327">
    <property type="entry name" value="RRN3"/>
    <property type="match status" value="1"/>
</dbReference>
<reference evidence="3" key="1">
    <citation type="submission" date="2013-11" db="EMBL/GenBank/DDBJ databases">
        <title>Genome sequence of the fusiform rust pathogen reveals effectors for host alternation and coevolution with pine.</title>
        <authorList>
            <consortium name="DOE Joint Genome Institute"/>
            <person name="Smith K."/>
            <person name="Pendleton A."/>
            <person name="Kubisiak T."/>
            <person name="Anderson C."/>
            <person name="Salamov A."/>
            <person name="Aerts A."/>
            <person name="Riley R."/>
            <person name="Clum A."/>
            <person name="Lindquist E."/>
            <person name="Ence D."/>
            <person name="Campbell M."/>
            <person name="Kronenberg Z."/>
            <person name="Feau N."/>
            <person name="Dhillon B."/>
            <person name="Hamelin R."/>
            <person name="Burleigh J."/>
            <person name="Smith J."/>
            <person name="Yandell M."/>
            <person name="Nelson C."/>
            <person name="Grigoriev I."/>
            <person name="Davis J."/>
        </authorList>
    </citation>
    <scope>NUCLEOTIDE SEQUENCE</scope>
    <source>
        <strain evidence="3">G11</strain>
    </source>
</reference>
<feature type="compositionally biased region" description="Low complexity" evidence="2">
    <location>
        <begin position="357"/>
        <end position="369"/>
    </location>
</feature>
<dbReference type="GO" id="GO:0001042">
    <property type="term" value="F:RNA polymerase I core binding"/>
    <property type="evidence" value="ECO:0007669"/>
    <property type="project" value="TreeGrafter"/>
</dbReference>
<name>A0A9P6N7R9_9BASI</name>
<evidence type="ECO:0000313" key="3">
    <source>
        <dbReference type="EMBL" id="KAG0141224.1"/>
    </source>
</evidence>
<accession>A0A9P6N7R9</accession>
<dbReference type="OrthoDB" id="26970at2759"/>
<dbReference type="InterPro" id="IPR007991">
    <property type="entry name" value="RNA_pol_I_trans_ini_fac_RRN3"/>
</dbReference>
<dbReference type="GO" id="GO:0006361">
    <property type="term" value="P:transcription initiation at RNA polymerase I promoter"/>
    <property type="evidence" value="ECO:0007669"/>
    <property type="project" value="InterPro"/>
</dbReference>
<dbReference type="Proteomes" id="UP000886653">
    <property type="component" value="Unassembled WGS sequence"/>
</dbReference>
<dbReference type="AlphaFoldDB" id="A0A9P6N7R9"/>
<feature type="region of interest" description="Disordered" evidence="2">
    <location>
        <begin position="329"/>
        <end position="374"/>
    </location>
</feature>
<gene>
    <name evidence="3" type="ORF">CROQUDRAFT_664145</name>
</gene>
<feature type="region of interest" description="Disordered" evidence="2">
    <location>
        <begin position="1"/>
        <end position="40"/>
    </location>
</feature>
<protein>
    <recommendedName>
        <fullName evidence="5">RNA polymerase I-specific transcription initiation factor RRN3</fullName>
    </recommendedName>
</protein>
<dbReference type="GO" id="GO:0005634">
    <property type="term" value="C:nucleus"/>
    <property type="evidence" value="ECO:0007669"/>
    <property type="project" value="TreeGrafter"/>
</dbReference>
<proteinExistence type="inferred from homology"/>
<dbReference type="EMBL" id="MU167396">
    <property type="protein sequence ID" value="KAG0141224.1"/>
    <property type="molecule type" value="Genomic_DNA"/>
</dbReference>
<evidence type="ECO:0008006" key="5">
    <source>
        <dbReference type="Google" id="ProtNLM"/>
    </source>
</evidence>
<keyword evidence="4" id="KW-1185">Reference proteome</keyword>
<dbReference type="PANTHER" id="PTHR12790:SF0">
    <property type="entry name" value="RNA POLYMERASE I-SPECIFIC TRANSCRIPTION INITIATION FACTOR RRN3-RELATED"/>
    <property type="match status" value="1"/>
</dbReference>
<dbReference type="PANTHER" id="PTHR12790">
    <property type="entry name" value="TRANSCRIPTION INITIATION FACTOR IA RRN3"/>
    <property type="match status" value="1"/>
</dbReference>
<dbReference type="GO" id="GO:0001181">
    <property type="term" value="F:RNA polymerase I general transcription initiation factor activity"/>
    <property type="evidence" value="ECO:0007669"/>
    <property type="project" value="InterPro"/>
</dbReference>
<comment type="caution">
    <text evidence="3">The sequence shown here is derived from an EMBL/GenBank/DDBJ whole genome shotgun (WGS) entry which is preliminary data.</text>
</comment>
<comment type="similarity">
    <text evidence="1">Belongs to the RRN3 family.</text>
</comment>
<evidence type="ECO:0000256" key="2">
    <source>
        <dbReference type="SAM" id="MobiDB-lite"/>
    </source>
</evidence>
<feature type="compositionally biased region" description="Acidic residues" evidence="2">
    <location>
        <begin position="332"/>
        <end position="356"/>
    </location>
</feature>
<evidence type="ECO:0000256" key="1">
    <source>
        <dbReference type="ARBA" id="ARBA00010098"/>
    </source>
</evidence>